<dbReference type="PANTHER" id="PTHR35098">
    <property type="entry name" value="EXPRESSED PROTEIN"/>
    <property type="match status" value="1"/>
</dbReference>
<protein>
    <submittedName>
        <fullName evidence="3">Nodulin-related protein 2-like</fullName>
    </submittedName>
</protein>
<feature type="compositionally biased region" description="Basic and acidic residues" evidence="1">
    <location>
        <begin position="109"/>
        <end position="127"/>
    </location>
</feature>
<dbReference type="KEGG" id="cmo:103489167"/>
<dbReference type="GO" id="GO:0009408">
    <property type="term" value="P:response to heat"/>
    <property type="evidence" value="ECO:0007669"/>
    <property type="project" value="InterPro"/>
</dbReference>
<proteinExistence type="predicted"/>
<name>A0A1S3BF08_CUCME</name>
<evidence type="ECO:0000256" key="1">
    <source>
        <dbReference type="SAM" id="MobiDB-lite"/>
    </source>
</evidence>
<dbReference type="AlphaFoldDB" id="A0A1S3BF08"/>
<feature type="region of interest" description="Disordered" evidence="1">
    <location>
        <begin position="1"/>
        <end position="30"/>
    </location>
</feature>
<dbReference type="Gramene" id="MELO3C012136.2.1">
    <property type="protein sequence ID" value="MELO3C012136.2.1"/>
    <property type="gene ID" value="MELO3C012136.2"/>
</dbReference>
<dbReference type="InParanoid" id="A0A1S3BF08"/>
<dbReference type="GeneID" id="103489167"/>
<gene>
    <name evidence="3" type="primary">LOC103489167</name>
</gene>
<dbReference type="PANTHER" id="PTHR35098:SF1">
    <property type="entry name" value="NODULIN-RELATED PROTEIN 2"/>
    <property type="match status" value="1"/>
</dbReference>
<evidence type="ECO:0000313" key="3">
    <source>
        <dbReference type="RefSeq" id="XP_008446416.2"/>
    </source>
</evidence>
<evidence type="ECO:0000313" key="2">
    <source>
        <dbReference type="Proteomes" id="UP001652600"/>
    </source>
</evidence>
<feature type="compositionally biased region" description="Basic and acidic residues" evidence="1">
    <location>
        <begin position="1"/>
        <end position="26"/>
    </location>
</feature>
<organism evidence="2 3">
    <name type="scientific">Cucumis melo</name>
    <name type="common">Muskmelon</name>
    <dbReference type="NCBI Taxonomy" id="3656"/>
    <lineage>
        <taxon>Eukaryota</taxon>
        <taxon>Viridiplantae</taxon>
        <taxon>Streptophyta</taxon>
        <taxon>Embryophyta</taxon>
        <taxon>Tracheophyta</taxon>
        <taxon>Spermatophyta</taxon>
        <taxon>Magnoliopsida</taxon>
        <taxon>eudicotyledons</taxon>
        <taxon>Gunneridae</taxon>
        <taxon>Pentapetalae</taxon>
        <taxon>rosids</taxon>
        <taxon>fabids</taxon>
        <taxon>Cucurbitales</taxon>
        <taxon>Cucurbitaceae</taxon>
        <taxon>Benincaseae</taxon>
        <taxon>Cucumis</taxon>
    </lineage>
</organism>
<dbReference type="RefSeq" id="XP_008446416.2">
    <property type="nucleotide sequence ID" value="XM_008448194.3"/>
</dbReference>
<dbReference type="GO" id="GO:0010115">
    <property type="term" value="P:regulation of abscisic acid biosynthetic process"/>
    <property type="evidence" value="ECO:0007669"/>
    <property type="project" value="InterPro"/>
</dbReference>
<feature type="region of interest" description="Disordered" evidence="1">
    <location>
        <begin position="93"/>
        <end position="133"/>
    </location>
</feature>
<reference evidence="3" key="1">
    <citation type="submission" date="2025-08" db="UniProtKB">
        <authorList>
            <consortium name="RefSeq"/>
        </authorList>
    </citation>
    <scope>IDENTIFICATION</scope>
    <source>
        <tissue evidence="3">Stem</tissue>
    </source>
</reference>
<dbReference type="Proteomes" id="UP001652600">
    <property type="component" value="Chromosome 10"/>
</dbReference>
<accession>A0A1S3BF08</accession>
<dbReference type="InterPro" id="IPR040294">
    <property type="entry name" value="Nodulin-rel_1/2"/>
</dbReference>
<dbReference type="eggNOG" id="ENOG502S1DM">
    <property type="taxonomic scope" value="Eukaryota"/>
</dbReference>
<sequence length="145" mass="15161">MDFLKKLSSDATDKPEDQNPDHHKTSASDLLSSAKLVADAAKSSFGGGSDSVDKGKVAGATADLLGAASDYGKLDQTKGFGMYVEKAENYLHEYEGSHSAPHGSGSEPTKAEEPPKKENAAEKKDGGFEGGGFSEMAEMAGFLKK</sequence>
<keyword evidence="2" id="KW-1185">Reference proteome</keyword>